<dbReference type="InterPro" id="IPR032856">
    <property type="entry name" value="GDE_N_bis"/>
</dbReference>
<dbReference type="Proteomes" id="UP001500443">
    <property type="component" value="Unassembled WGS sequence"/>
</dbReference>
<organism evidence="3 4">
    <name type="scientific">Streptomyces synnematoformans</name>
    <dbReference type="NCBI Taxonomy" id="415721"/>
    <lineage>
        <taxon>Bacteria</taxon>
        <taxon>Bacillati</taxon>
        <taxon>Actinomycetota</taxon>
        <taxon>Actinomycetes</taxon>
        <taxon>Kitasatosporales</taxon>
        <taxon>Streptomycetaceae</taxon>
        <taxon>Streptomyces</taxon>
    </lineage>
</organism>
<dbReference type="EMBL" id="BAAAPF010000661">
    <property type="protein sequence ID" value="GAA1519106.1"/>
    <property type="molecule type" value="Genomic_DNA"/>
</dbReference>
<name>A0ABN2AHE5_9ACTN</name>
<feature type="region of interest" description="Disordered" evidence="1">
    <location>
        <begin position="116"/>
        <end position="192"/>
    </location>
</feature>
<reference evidence="3 4" key="1">
    <citation type="journal article" date="2019" name="Int. J. Syst. Evol. Microbiol.">
        <title>The Global Catalogue of Microorganisms (GCM) 10K type strain sequencing project: providing services to taxonomists for standard genome sequencing and annotation.</title>
        <authorList>
            <consortium name="The Broad Institute Genomics Platform"/>
            <consortium name="The Broad Institute Genome Sequencing Center for Infectious Disease"/>
            <person name="Wu L."/>
            <person name="Ma J."/>
        </authorList>
    </citation>
    <scope>NUCLEOTIDE SEQUENCE [LARGE SCALE GENOMIC DNA]</scope>
    <source>
        <strain evidence="3 4">JCM 15481</strain>
    </source>
</reference>
<evidence type="ECO:0000259" key="2">
    <source>
        <dbReference type="Pfam" id="PF14742"/>
    </source>
</evidence>
<evidence type="ECO:0000313" key="3">
    <source>
        <dbReference type="EMBL" id="GAA1519106.1"/>
    </source>
</evidence>
<proteinExistence type="predicted"/>
<feature type="compositionally biased region" description="Basic and acidic residues" evidence="1">
    <location>
        <begin position="151"/>
        <end position="161"/>
    </location>
</feature>
<feature type="domain" description="Putative glycogen debranching enzyme N-terminal" evidence="2">
    <location>
        <begin position="3"/>
        <end position="135"/>
    </location>
</feature>
<evidence type="ECO:0000256" key="1">
    <source>
        <dbReference type="SAM" id="MobiDB-lite"/>
    </source>
</evidence>
<feature type="compositionally biased region" description="Basic residues" evidence="1">
    <location>
        <begin position="259"/>
        <end position="270"/>
    </location>
</feature>
<evidence type="ECO:0000313" key="4">
    <source>
        <dbReference type="Proteomes" id="UP001500443"/>
    </source>
</evidence>
<comment type="caution">
    <text evidence="3">The sequence shown here is derived from an EMBL/GenBank/DDBJ whole genome shotgun (WGS) entry which is preliminary data.</text>
</comment>
<sequence>MPAFAVSARHGRLDGHGLEGFYRAGRRLVGRLRLRVGGVEPLPVQGRRAGADRVRFVGTVRTGAEPGPDPAVVVEQVRHAAGVERITLHSSATRALKLTLEAELGTDLAELSAVAAGRERREVPASVHESGLRWRPLPAPADPGGQPDAGPEGRGREEGRSPDSWTLAGTSRRSRPAATALSSARSVPSSASSVSFSARVALLCSVIRSTPAACRTCSTTTAGSGPGSAPVRTVPTKRTRSAPARRPCTGSGSTPPTRSRSRPTSRRPAR</sequence>
<accession>A0ABN2AHE5</accession>
<keyword evidence="4" id="KW-1185">Reference proteome</keyword>
<feature type="compositionally biased region" description="Low complexity" evidence="1">
    <location>
        <begin position="249"/>
        <end position="258"/>
    </location>
</feature>
<dbReference type="Pfam" id="PF14742">
    <property type="entry name" value="GDE_N_bis"/>
    <property type="match status" value="1"/>
</dbReference>
<feature type="compositionally biased region" description="Low complexity" evidence="1">
    <location>
        <begin position="180"/>
        <end position="192"/>
    </location>
</feature>
<gene>
    <name evidence="3" type="ORF">GCM10009802_68080</name>
</gene>
<protein>
    <recommendedName>
        <fullName evidence="2">Putative glycogen debranching enzyme N-terminal domain-containing protein</fullName>
    </recommendedName>
</protein>
<feature type="region of interest" description="Disordered" evidence="1">
    <location>
        <begin position="218"/>
        <end position="270"/>
    </location>
</feature>